<reference evidence="2" key="1">
    <citation type="journal article" date="2023" name="Mol. Phylogenet. Evol.">
        <title>Genome-scale phylogeny and comparative genomics of the fungal order Sordariales.</title>
        <authorList>
            <person name="Hensen N."/>
            <person name="Bonometti L."/>
            <person name="Westerberg I."/>
            <person name="Brannstrom I.O."/>
            <person name="Guillou S."/>
            <person name="Cros-Aarteil S."/>
            <person name="Calhoun S."/>
            <person name="Haridas S."/>
            <person name="Kuo A."/>
            <person name="Mondo S."/>
            <person name="Pangilinan J."/>
            <person name="Riley R."/>
            <person name="LaButti K."/>
            <person name="Andreopoulos B."/>
            <person name="Lipzen A."/>
            <person name="Chen C."/>
            <person name="Yan M."/>
            <person name="Daum C."/>
            <person name="Ng V."/>
            <person name="Clum A."/>
            <person name="Steindorff A."/>
            <person name="Ohm R.A."/>
            <person name="Martin F."/>
            <person name="Silar P."/>
            <person name="Natvig D.O."/>
            <person name="Lalanne C."/>
            <person name="Gautier V."/>
            <person name="Ament-Velasquez S.L."/>
            <person name="Kruys A."/>
            <person name="Hutchinson M.I."/>
            <person name="Powell A.J."/>
            <person name="Barry K."/>
            <person name="Miller A.N."/>
            <person name="Grigoriev I.V."/>
            <person name="Debuchy R."/>
            <person name="Gladieux P."/>
            <person name="Hiltunen Thoren M."/>
            <person name="Johannesson H."/>
        </authorList>
    </citation>
    <scope>NUCLEOTIDE SEQUENCE</scope>
    <source>
        <strain evidence="2">CBS 232.78</strain>
    </source>
</reference>
<evidence type="ECO:0000313" key="3">
    <source>
        <dbReference type="Proteomes" id="UP001285441"/>
    </source>
</evidence>
<feature type="domain" description="Heterokaryon incompatibility" evidence="1">
    <location>
        <begin position="235"/>
        <end position="323"/>
    </location>
</feature>
<reference evidence="2" key="2">
    <citation type="submission" date="2023-06" db="EMBL/GenBank/DDBJ databases">
        <authorList>
            <consortium name="Lawrence Berkeley National Laboratory"/>
            <person name="Haridas S."/>
            <person name="Hensen N."/>
            <person name="Bonometti L."/>
            <person name="Westerberg I."/>
            <person name="Brannstrom I.O."/>
            <person name="Guillou S."/>
            <person name="Cros-Aarteil S."/>
            <person name="Calhoun S."/>
            <person name="Kuo A."/>
            <person name="Mondo S."/>
            <person name="Pangilinan J."/>
            <person name="Riley R."/>
            <person name="LaButti K."/>
            <person name="Andreopoulos B."/>
            <person name="Lipzen A."/>
            <person name="Chen C."/>
            <person name="Yanf M."/>
            <person name="Daum C."/>
            <person name="Ng V."/>
            <person name="Clum A."/>
            <person name="Steindorff A."/>
            <person name="Ohm R."/>
            <person name="Martin F."/>
            <person name="Silar P."/>
            <person name="Natvig D."/>
            <person name="Lalanne C."/>
            <person name="Gautier V."/>
            <person name="Ament-velasquez S.L."/>
            <person name="Kruys A."/>
            <person name="Hutchinson M.I."/>
            <person name="Powell A.J."/>
            <person name="Barry K."/>
            <person name="Miller A.N."/>
            <person name="Grigoriev I.V."/>
            <person name="Debuchy R."/>
            <person name="Gladieux P."/>
            <person name="Thoren M.H."/>
            <person name="Johannesson H."/>
        </authorList>
    </citation>
    <scope>NUCLEOTIDE SEQUENCE</scope>
    <source>
        <strain evidence="2">CBS 232.78</strain>
    </source>
</reference>
<dbReference type="PANTHER" id="PTHR33112">
    <property type="entry name" value="DOMAIN PROTEIN, PUTATIVE-RELATED"/>
    <property type="match status" value="1"/>
</dbReference>
<organism evidence="2 3">
    <name type="scientific">Podospora didyma</name>
    <dbReference type="NCBI Taxonomy" id="330526"/>
    <lineage>
        <taxon>Eukaryota</taxon>
        <taxon>Fungi</taxon>
        <taxon>Dikarya</taxon>
        <taxon>Ascomycota</taxon>
        <taxon>Pezizomycotina</taxon>
        <taxon>Sordariomycetes</taxon>
        <taxon>Sordariomycetidae</taxon>
        <taxon>Sordariales</taxon>
        <taxon>Podosporaceae</taxon>
        <taxon>Podospora</taxon>
    </lineage>
</organism>
<dbReference type="InterPro" id="IPR010730">
    <property type="entry name" value="HET"/>
</dbReference>
<keyword evidence="3" id="KW-1185">Reference proteome</keyword>
<sequence>MNQLSDIPHDDMPLCQACFRISLDALRRDGGYSLFANARDLIQSAAETEAKLEDTLPTEPLVLHGIKDKNSDASPPPLISIDVHVGLDENLDIANLNVFALPNSAASRGGGVAGRPLLEDAGSEDAFALLQQWLDNCLANHTWCHHTISGMVPQLPNRVIDVGPPDGSADACMLIPPREASNSVIRAHYIALSYCWGGQGFSDHAALEHPGPSAMHLIPICPKDIPGRHHHHDAPDDWRRESAKMGAIYRDARLTIAATGASDAFQGCFIPRRAQHKPVALPYSIQEGRLIPGEVFLVDLYPDQELCSLDLAPLSERAWITQEWMLSRRAGEDGEVVADSDEQRLFVGLGQYCSHLKAATYPEESELLGFYADWCDTVSTYSWRKLTYASDKPVAISGRVREIQAIAGIQYSAGIFYREDHYFATELPTQESSRFGTKLFTSELLSITSQLYWYAKDGLDRPEILQLPHLPTRSWISTMGAVLFHPPSRTALPAALGCRVVVPHEGSNNLPVFLQLLAPVVPCSDVAFHTDNSNHIWGHHYISRSTLFTGTWVMPKKVSYFGGGADASSPLGWACFDEAGELSATTTTGLFATALAKNLLENYVFDGFNVLFLRKKERKD</sequence>
<dbReference type="Proteomes" id="UP001285441">
    <property type="component" value="Unassembled WGS sequence"/>
</dbReference>
<dbReference type="Pfam" id="PF06985">
    <property type="entry name" value="HET"/>
    <property type="match status" value="1"/>
</dbReference>
<dbReference type="PANTHER" id="PTHR33112:SF10">
    <property type="entry name" value="TOL"/>
    <property type="match status" value="1"/>
</dbReference>
<evidence type="ECO:0000259" key="1">
    <source>
        <dbReference type="Pfam" id="PF06985"/>
    </source>
</evidence>
<protein>
    <recommendedName>
        <fullName evidence="1">Heterokaryon incompatibility domain-containing protein</fullName>
    </recommendedName>
</protein>
<evidence type="ECO:0000313" key="2">
    <source>
        <dbReference type="EMBL" id="KAK3391228.1"/>
    </source>
</evidence>
<dbReference type="AlphaFoldDB" id="A0AAE0P0R5"/>
<gene>
    <name evidence="2" type="ORF">B0H63DRAFT_558061</name>
</gene>
<comment type="caution">
    <text evidence="2">The sequence shown here is derived from an EMBL/GenBank/DDBJ whole genome shotgun (WGS) entry which is preliminary data.</text>
</comment>
<proteinExistence type="predicted"/>
<name>A0AAE0P0R5_9PEZI</name>
<accession>A0AAE0P0R5</accession>
<dbReference type="EMBL" id="JAULSW010000002">
    <property type="protein sequence ID" value="KAK3391228.1"/>
    <property type="molecule type" value="Genomic_DNA"/>
</dbReference>